<comment type="caution">
    <text evidence="7">The sequence shown here is derived from an EMBL/GenBank/DDBJ whole genome shotgun (WGS) entry which is preliminary data.</text>
</comment>
<dbReference type="EMBL" id="BIMX01000015">
    <property type="protein sequence ID" value="GCF00114.1"/>
    <property type="molecule type" value="Genomic_DNA"/>
</dbReference>
<comment type="function">
    <text evidence="6">Plays an essential role in the assembly of succinate dehydrogenase (SDH), an enzyme complex (also referred to as respiratory complex II) that is a component of both the tricarboxylic acid (TCA) cycle and the mitochondrial electron transport chain, and which couples the oxidation of succinate to fumarate with the reduction of ubiquinone (coenzyme Q) to ubiquinol. Promotes maturation of the iron-sulfur protein subunit of the SDH catalytic dimer, protecting it from the deleterious effects of oxidants. May act together with SDHAF1.</text>
</comment>
<evidence type="ECO:0000313" key="8">
    <source>
        <dbReference type="Proteomes" id="UP000301737"/>
    </source>
</evidence>
<sequence>MKNSQQPLYRATQTLLKVRRHDRPAQPLLPPIHLYRRILREHRNLPPLQRELGDQYIKNEFRLHRSAENPLYIVGFLTSWQDYLRMISKGDWIDEAMSTEVLQKLSSDQVVQLYELMKETQQIRTEETPKGDNNENKH</sequence>
<evidence type="ECO:0000313" key="7">
    <source>
        <dbReference type="EMBL" id="GCF00114.1"/>
    </source>
</evidence>
<dbReference type="OrthoDB" id="278329at2759"/>
<reference evidence="7 8" key="1">
    <citation type="submission" date="2019-01" db="EMBL/GenBank/DDBJ databases">
        <title>Draft Genome Sequencing of Zygosaccharomyces mellis Ca-7.</title>
        <authorList>
            <person name="Shiwa Y."/>
            <person name="Kanesaki Y."/>
            <person name="Ishige T."/>
            <person name="Mura K."/>
            <person name="Hori T."/>
            <person name="Tamura T."/>
        </authorList>
    </citation>
    <scope>NUCLEOTIDE SEQUENCE [LARGE SCALE GENOMIC DNA]</scope>
    <source>
        <strain evidence="7 8">Ca-7</strain>
    </source>
</reference>
<protein>
    <recommendedName>
        <fullName evidence="6">Succinate dehydrogenase assembly factor 3</fullName>
        <shortName evidence="6">SDH assembly factor 3</shortName>
        <shortName evidence="6">SDHAF3</shortName>
    </recommendedName>
</protein>
<dbReference type="Proteomes" id="UP000301737">
    <property type="component" value="Unassembled WGS sequence"/>
</dbReference>
<accession>A0A4C2E8G8</accession>
<comment type="subunit">
    <text evidence="6">Interacts with the iron-sulfur protein subunit within the SDH catalytic dimer.</text>
</comment>
<dbReference type="Pfam" id="PF13233">
    <property type="entry name" value="Complex1_LYR_2"/>
    <property type="match status" value="1"/>
</dbReference>
<dbReference type="GO" id="GO:0005758">
    <property type="term" value="C:mitochondrial intermembrane space"/>
    <property type="evidence" value="ECO:0007669"/>
    <property type="project" value="TreeGrafter"/>
</dbReference>
<organism evidence="7 8">
    <name type="scientific">Zygosaccharomyces mellis</name>
    <dbReference type="NCBI Taxonomy" id="42258"/>
    <lineage>
        <taxon>Eukaryota</taxon>
        <taxon>Fungi</taxon>
        <taxon>Dikarya</taxon>
        <taxon>Ascomycota</taxon>
        <taxon>Saccharomycotina</taxon>
        <taxon>Saccharomycetes</taxon>
        <taxon>Saccharomycetales</taxon>
        <taxon>Saccharomycetaceae</taxon>
        <taxon>Zygosaccharomyces</taxon>
    </lineage>
</organism>
<dbReference type="GO" id="GO:0006105">
    <property type="term" value="P:succinate metabolic process"/>
    <property type="evidence" value="ECO:0007669"/>
    <property type="project" value="TreeGrafter"/>
</dbReference>
<keyword evidence="8" id="KW-1185">Reference proteome</keyword>
<evidence type="ECO:0000256" key="3">
    <source>
        <dbReference type="ARBA" id="ARBA00022946"/>
    </source>
</evidence>
<evidence type="ECO:0000256" key="4">
    <source>
        <dbReference type="ARBA" id="ARBA00023128"/>
    </source>
</evidence>
<dbReference type="PANTHER" id="PTHR13137:SF6">
    <property type="entry name" value="SUCCINATE DEHYDROGENASE ASSEMBLY FACTOR 3, MITOCHONDRIAL"/>
    <property type="match status" value="1"/>
</dbReference>
<name>A0A4C2E8G8_9SACH</name>
<dbReference type="GO" id="GO:0034553">
    <property type="term" value="P:mitochondrial respiratory chain complex II assembly"/>
    <property type="evidence" value="ECO:0007669"/>
    <property type="project" value="UniProtKB-UniRule"/>
</dbReference>
<proteinExistence type="inferred from homology"/>
<evidence type="ECO:0000256" key="5">
    <source>
        <dbReference type="ARBA" id="ARBA00023186"/>
    </source>
</evidence>
<keyword evidence="5 6" id="KW-0143">Chaperone</keyword>
<dbReference type="PANTHER" id="PTHR13137">
    <property type="entry name" value="DC11 ACN9 HOMOLOG"/>
    <property type="match status" value="1"/>
</dbReference>
<evidence type="ECO:0000256" key="2">
    <source>
        <dbReference type="ARBA" id="ARBA00006020"/>
    </source>
</evidence>
<dbReference type="CDD" id="cd20270">
    <property type="entry name" value="Complex1_LYR_SDHAF3_LYRM10"/>
    <property type="match status" value="1"/>
</dbReference>
<comment type="subcellular location">
    <subcellularLocation>
        <location evidence="1 6">Mitochondrion matrix</location>
    </subcellularLocation>
</comment>
<dbReference type="InterPro" id="IPR008381">
    <property type="entry name" value="SDHAF3/Sdh7"/>
</dbReference>
<comment type="similarity">
    <text evidence="2 6">Belongs to the complex I LYR family. SDHAF3 subfamily.</text>
</comment>
<keyword evidence="3" id="KW-0809">Transit peptide</keyword>
<gene>
    <name evidence="7" type="primary">ACN9</name>
    <name evidence="7" type="ORF">ZYGM_003048</name>
</gene>
<keyword evidence="4 6" id="KW-0496">Mitochondrion</keyword>
<evidence type="ECO:0000256" key="6">
    <source>
        <dbReference type="RuleBase" id="RU368039"/>
    </source>
</evidence>
<dbReference type="GO" id="GO:0005759">
    <property type="term" value="C:mitochondrial matrix"/>
    <property type="evidence" value="ECO:0007669"/>
    <property type="project" value="UniProtKB-SubCell"/>
</dbReference>
<dbReference type="AlphaFoldDB" id="A0A4C2E8G8"/>
<evidence type="ECO:0000256" key="1">
    <source>
        <dbReference type="ARBA" id="ARBA00004305"/>
    </source>
</evidence>